<dbReference type="SUPFAM" id="SSF53067">
    <property type="entry name" value="Actin-like ATPase domain"/>
    <property type="match status" value="2"/>
</dbReference>
<dbReference type="PANTHER" id="PTHR10196">
    <property type="entry name" value="SUGAR KINASE"/>
    <property type="match status" value="1"/>
</dbReference>
<dbReference type="PIRSF" id="PIRSF000538">
    <property type="entry name" value="GlpK"/>
    <property type="match status" value="1"/>
</dbReference>
<evidence type="ECO:0000256" key="3">
    <source>
        <dbReference type="ARBA" id="ARBA00022741"/>
    </source>
</evidence>
<comment type="similarity">
    <text evidence="1 7">Belongs to the FGGY kinase family.</text>
</comment>
<dbReference type="InterPro" id="IPR018483">
    <property type="entry name" value="Carb_kinase_FGGY_CS"/>
</dbReference>
<evidence type="ECO:0000256" key="7">
    <source>
        <dbReference type="RuleBase" id="RU003733"/>
    </source>
</evidence>
<dbReference type="EMBL" id="FQUL01000011">
    <property type="protein sequence ID" value="SHE58285.1"/>
    <property type="molecule type" value="Genomic_DNA"/>
</dbReference>
<organism evidence="10 11">
    <name type="scientific">Ferrithrix thermotolerans DSM 19514</name>
    <dbReference type="NCBI Taxonomy" id="1121881"/>
    <lineage>
        <taxon>Bacteria</taxon>
        <taxon>Bacillati</taxon>
        <taxon>Actinomycetota</taxon>
        <taxon>Acidimicrobiia</taxon>
        <taxon>Acidimicrobiales</taxon>
        <taxon>Acidimicrobiaceae</taxon>
        <taxon>Ferrithrix</taxon>
    </lineage>
</organism>
<dbReference type="GO" id="GO:0004370">
    <property type="term" value="F:glycerol kinase activity"/>
    <property type="evidence" value="ECO:0007669"/>
    <property type="project" value="TreeGrafter"/>
</dbReference>
<dbReference type="InterPro" id="IPR000577">
    <property type="entry name" value="Carb_kinase_FGGY"/>
</dbReference>
<dbReference type="Pfam" id="PF00370">
    <property type="entry name" value="FGGY_N"/>
    <property type="match status" value="1"/>
</dbReference>
<keyword evidence="4 7" id="KW-0418">Kinase</keyword>
<dbReference type="Gene3D" id="3.30.420.40">
    <property type="match status" value="2"/>
</dbReference>
<evidence type="ECO:0000259" key="9">
    <source>
        <dbReference type="Pfam" id="PF02782"/>
    </source>
</evidence>
<dbReference type="InterPro" id="IPR018484">
    <property type="entry name" value="FGGY_N"/>
</dbReference>
<reference evidence="11" key="1">
    <citation type="submission" date="2016-11" db="EMBL/GenBank/DDBJ databases">
        <authorList>
            <person name="Varghese N."/>
            <person name="Submissions S."/>
        </authorList>
    </citation>
    <scope>NUCLEOTIDE SEQUENCE [LARGE SCALE GENOMIC DNA]</scope>
    <source>
        <strain evidence="11">DSM 19514</strain>
    </source>
</reference>
<dbReference type="Proteomes" id="UP000184295">
    <property type="component" value="Unassembled WGS sequence"/>
</dbReference>
<evidence type="ECO:0000256" key="6">
    <source>
        <dbReference type="ARBA" id="ARBA00043149"/>
    </source>
</evidence>
<evidence type="ECO:0000256" key="4">
    <source>
        <dbReference type="ARBA" id="ARBA00022777"/>
    </source>
</evidence>
<evidence type="ECO:0000313" key="11">
    <source>
        <dbReference type="Proteomes" id="UP000184295"/>
    </source>
</evidence>
<dbReference type="STRING" id="1121881.SAMN02745225_01047"/>
<keyword evidence="2 7" id="KW-0808">Transferase</keyword>
<keyword evidence="5" id="KW-0067">ATP-binding</keyword>
<dbReference type="Pfam" id="PF02782">
    <property type="entry name" value="FGGY_C"/>
    <property type="match status" value="1"/>
</dbReference>
<dbReference type="GO" id="GO:0005829">
    <property type="term" value="C:cytosol"/>
    <property type="evidence" value="ECO:0007669"/>
    <property type="project" value="TreeGrafter"/>
</dbReference>
<proteinExistence type="inferred from homology"/>
<dbReference type="PANTHER" id="PTHR10196:SF69">
    <property type="entry name" value="GLYCEROL KINASE"/>
    <property type="match status" value="1"/>
</dbReference>
<dbReference type="PROSITE" id="PS00445">
    <property type="entry name" value="FGGY_KINASES_2"/>
    <property type="match status" value="1"/>
</dbReference>
<dbReference type="InterPro" id="IPR043129">
    <property type="entry name" value="ATPase_NBD"/>
</dbReference>
<dbReference type="GO" id="GO:0005524">
    <property type="term" value="F:ATP binding"/>
    <property type="evidence" value="ECO:0007669"/>
    <property type="project" value="UniProtKB-KW"/>
</dbReference>
<gene>
    <name evidence="10" type="ORF">SAMN02745225_01047</name>
</gene>
<keyword evidence="11" id="KW-1185">Reference proteome</keyword>
<evidence type="ECO:0000259" key="8">
    <source>
        <dbReference type="Pfam" id="PF00370"/>
    </source>
</evidence>
<protein>
    <recommendedName>
        <fullName evidence="6">ATP:glycerol 3-phosphotransferase</fullName>
    </recommendedName>
</protein>
<evidence type="ECO:0000256" key="1">
    <source>
        <dbReference type="ARBA" id="ARBA00009156"/>
    </source>
</evidence>
<evidence type="ECO:0000256" key="5">
    <source>
        <dbReference type="ARBA" id="ARBA00022840"/>
    </source>
</evidence>
<dbReference type="CDD" id="cd07769">
    <property type="entry name" value="ASKHA_NBD_FGGY_GK"/>
    <property type="match status" value="1"/>
</dbReference>
<dbReference type="AlphaFoldDB" id="A0A1M4UNQ3"/>
<dbReference type="OrthoDB" id="9805576at2"/>
<feature type="domain" description="Carbohydrate kinase FGGY N-terminal" evidence="8">
    <location>
        <begin position="3"/>
        <end position="242"/>
    </location>
</feature>
<dbReference type="RefSeq" id="WP_143146396.1">
    <property type="nucleotide sequence ID" value="NZ_FQUL01000011.1"/>
</dbReference>
<keyword evidence="3" id="KW-0547">Nucleotide-binding</keyword>
<sequence>MDYILALDAGTSSVRAVAFDLDGNVLYISQRPLDFYYNAKNVLCQDPKVLVDKVLQCIDESVAQQESSPLAVAITNQRESFALLDRHGSPITPLISWQDRSTERLCEDLRDKGFESETLQRTGLPLDPYFSGSKVLAMAMDTRDPLDGSRFATVDTIICSALTGGKRFVTDPSNASRTLMFDTRSLTFSPELLELFHATSLSMPEVVSSFPMDISISGDVLPSIDGVPIAAILGDQQASLIGQSATGSRRGKITYGTGAFAMISTGASRVVPPSRGVLGTIAYSGESLGTCYALEGASFSAGSVLTWLKENAGLIENYDEIDTMGKPSFSAGSPVFIPAFDGIGSPHMVSNTQAAIFGLSHSTTRKDIVLSVVEGVVNSITELLAAMKELGGAEIETLRVDGGLTRSSLLCQLQADSIGVTLQRSQLRESTAYGAFAGASYSLGLASDLDEAARHNQVDTEFRPTVSNTQMKQRYGLWSERVKRTIAYATRP</sequence>
<dbReference type="GO" id="GO:0006071">
    <property type="term" value="P:glycerol metabolic process"/>
    <property type="evidence" value="ECO:0007669"/>
    <property type="project" value="TreeGrafter"/>
</dbReference>
<evidence type="ECO:0000256" key="2">
    <source>
        <dbReference type="ARBA" id="ARBA00022679"/>
    </source>
</evidence>
<accession>A0A1M4UNQ3</accession>
<dbReference type="InterPro" id="IPR018485">
    <property type="entry name" value="FGGY_C"/>
</dbReference>
<name>A0A1M4UNQ3_9ACTN</name>
<evidence type="ECO:0000313" key="10">
    <source>
        <dbReference type="EMBL" id="SHE58285.1"/>
    </source>
</evidence>
<feature type="domain" description="Carbohydrate kinase FGGY C-terminal" evidence="9">
    <location>
        <begin position="252"/>
        <end position="441"/>
    </location>
</feature>